<dbReference type="RefSeq" id="YP_004322919.1">
    <property type="nucleotide sequence ID" value="NC_015282.1"/>
</dbReference>
<dbReference type="KEGG" id="vg:10327600"/>
<accession>E3SI35</accession>
<dbReference type="EMBL" id="GU071094">
    <property type="protein sequence ID" value="ADO97322.1"/>
    <property type="molecule type" value="Genomic_DNA"/>
</dbReference>
<organism evidence="1 2">
    <name type="scientific">Synechococcus phage S-SM1</name>
    <dbReference type="NCBI Taxonomy" id="444859"/>
    <lineage>
        <taxon>Viruses</taxon>
        <taxon>Duplodnaviria</taxon>
        <taxon>Heunggongvirae</taxon>
        <taxon>Uroviricota</taxon>
        <taxon>Caudoviricetes</taxon>
        <taxon>Pantevenvirales</taxon>
        <taxon>Kyanoviridae</taxon>
        <taxon>Thetisvirus</taxon>
        <taxon>Thetisvirus ssm1</taxon>
    </lineage>
</organism>
<reference evidence="1 2" key="1">
    <citation type="journal article" date="2010" name="Environ. Microbiol.">
        <title>Genomic analysis of oceanic cyanobacterial myoviruses compared with T4-like myoviruses from diverse hosts and environments.</title>
        <authorList>
            <person name="Sullivan M.B."/>
            <person name="Huang K.H."/>
            <person name="Ignacio-Espinoza J.C."/>
            <person name="Berlin A.M."/>
            <person name="Kelly L."/>
            <person name="Weigele P.R."/>
            <person name="DeFrancesco A.S."/>
            <person name="Kern S.E."/>
            <person name="Thompson L.R."/>
            <person name="Young S."/>
            <person name="Yandava C."/>
            <person name="Fu R."/>
            <person name="Krastins B."/>
            <person name="Chase M."/>
            <person name="Sarracino D."/>
            <person name="Osburne M.S."/>
            <person name="Henn M.R."/>
            <person name="Chisholm S.W."/>
        </authorList>
    </citation>
    <scope>NUCLEOTIDE SEQUENCE [LARGE SCALE GENOMIC DNA]</scope>
    <source>
        <strain evidence="1">6501-1</strain>
    </source>
</reference>
<dbReference type="GeneID" id="10327600"/>
<dbReference type="Proteomes" id="UP000006523">
    <property type="component" value="Segment"/>
</dbReference>
<protein>
    <submittedName>
        <fullName evidence="1">Uncharacterized protein</fullName>
    </submittedName>
</protein>
<keyword evidence="2" id="KW-1185">Reference proteome</keyword>
<dbReference type="OrthoDB" id="23974at10239"/>
<name>E3SI35_9CAUD</name>
<evidence type="ECO:0000313" key="2">
    <source>
        <dbReference type="Proteomes" id="UP000006523"/>
    </source>
</evidence>
<sequence length="76" mass="8767">MIGPIEITLRQAEDHFDFIMDLTDSQRVCWKITRPDGKACMMVPLNQIAPISEELQDEVETFRQKFLENAGLPDET</sequence>
<gene>
    <name evidence="1" type="ORF">SSM1_024</name>
</gene>
<evidence type="ECO:0000313" key="1">
    <source>
        <dbReference type="EMBL" id="ADO97322.1"/>
    </source>
</evidence>
<proteinExistence type="predicted"/>